<name>B2TMW5_CLOBB</name>
<gene>
    <name evidence="1" type="ordered locus">CLL_A1919</name>
</gene>
<protein>
    <recommendedName>
        <fullName evidence="2">Phage head morphogenesis protein</fullName>
    </recommendedName>
</protein>
<dbReference type="KEGG" id="cbk:CLL_A1919"/>
<evidence type="ECO:0008006" key="2">
    <source>
        <dbReference type="Google" id="ProtNLM"/>
    </source>
</evidence>
<dbReference type="HOGENOM" id="CLU_017434_2_0_9"/>
<sequence>MKLNENQKLFSDIIISLLEQMYDMHNGTLSELCDPVRNANKELIINELSKIMFKYNIEDTCLNIGKVQQMKLYKELCSKINEMFDNEYRAEKDCISDILSQTTKDSYYINSFVTGLGTSYTLKPVSNKTLQEIINHKIDGKMWSERLWDDKVNLRKDLKLQVKKFFNGEINVNNISDVIEKKYRNNRYVTNRLVNNEISIIQEDVNDVWRENHNIKTVLYMGTLDFKICSKCSQYDGKSYNSDDRPIELPQHVGCRCTYVNIPNADWRPKMHIDNETKENINWQSFEEWKEKH</sequence>
<reference evidence="1" key="1">
    <citation type="submission" date="2009-06" db="EMBL/GenBank/DDBJ databases">
        <authorList>
            <consortium name="US DOE Joint Genome Institute (JGI-PGF)"/>
            <person name="Lucas S."/>
            <person name="Copeland A."/>
            <person name="Lapidus A."/>
            <person name="Glavina del Rio T."/>
            <person name="Dalin E."/>
            <person name="Tice H."/>
            <person name="Bruce D."/>
            <person name="Goodwin L."/>
            <person name="Pitluck S."/>
            <person name="Kyrpides N."/>
            <person name="Mavromatis K."/>
            <person name="Ivanova N."/>
            <person name="Saunders E."/>
            <person name="Brettin T."/>
            <person name="Detter J.C."/>
            <person name="Han C."/>
            <person name="Larimer F."/>
            <person name="Land M."/>
            <person name="Hauser L."/>
            <person name="Markowitz V."/>
            <person name="Cheng J.-F."/>
            <person name="Hugenholtz P."/>
            <person name="Woyke T."/>
            <person name="Wu D."/>
            <person name="Gronow S."/>
            <person name="Klenk H.-P."/>
            <person name="Eisen J.A."/>
        </authorList>
    </citation>
    <scope>NUCLEOTIDE SEQUENCE</scope>
    <source>
        <strain evidence="1">Eklund 17B</strain>
    </source>
</reference>
<accession>B2TMW5</accession>
<dbReference type="AlphaFoldDB" id="B2TMW5"/>
<reference evidence="1" key="2">
    <citation type="submission" date="2009-08" db="EMBL/GenBank/DDBJ databases">
        <authorList>
            <person name="Shrivastava S."/>
            <person name="Brinkac L.M."/>
            <person name="Dodson R.J."/>
            <person name="Harkins D.M."/>
            <person name="Durkin A.S."/>
            <person name="Sutton G."/>
        </authorList>
    </citation>
    <scope>NUCLEOTIDE SEQUENCE</scope>
    <source>
        <strain evidence="1">Eklund 17B</strain>
    </source>
</reference>
<proteinExistence type="predicted"/>
<organism evidence="1">
    <name type="scientific">Clostridium botulinum (strain Eklund 17B / Type B)</name>
    <dbReference type="NCBI Taxonomy" id="935198"/>
    <lineage>
        <taxon>Bacteria</taxon>
        <taxon>Bacillati</taxon>
        <taxon>Bacillota</taxon>
        <taxon>Clostridia</taxon>
        <taxon>Eubacteriales</taxon>
        <taxon>Clostridiaceae</taxon>
        <taxon>Clostridium</taxon>
    </lineage>
</organism>
<evidence type="ECO:0000313" key="1">
    <source>
        <dbReference type="EMBL" id="ACD21857.1"/>
    </source>
</evidence>
<dbReference type="EMBL" id="CP001056">
    <property type="protein sequence ID" value="ACD21857.1"/>
    <property type="molecule type" value="Genomic_DNA"/>
</dbReference>